<dbReference type="Proteomes" id="UP000028582">
    <property type="component" value="Unassembled WGS sequence"/>
</dbReference>
<sequence>MYTYQSTPVLSSQFTYKTSSPSFVKFKVKNASPLLLFLTVTVLVSCASAVSTGNAAELRSLRSIKTTTNDDAAEEERGGFYHKFDLNFLDDIFHGLPEQFQRMRNQPERLRTMFENWKTGWMSVDDAVAYMTREGLSEKAISQFKAAYQAYLKHKG</sequence>
<gene>
    <name evidence="1" type="ORF">F444_01901</name>
</gene>
<evidence type="ECO:0000313" key="2">
    <source>
        <dbReference type="Proteomes" id="UP000028582"/>
    </source>
</evidence>
<dbReference type="OrthoDB" id="128458at2759"/>
<dbReference type="AlphaFoldDB" id="A0A081AZ58"/>
<reference evidence="1 2" key="1">
    <citation type="submission" date="2013-11" db="EMBL/GenBank/DDBJ databases">
        <title>The Genome Sequence of Phytophthora parasitica P1976.</title>
        <authorList>
            <consortium name="The Broad Institute Genomics Platform"/>
            <person name="Russ C."/>
            <person name="Tyler B."/>
            <person name="Panabieres F."/>
            <person name="Shan W."/>
            <person name="Tripathy S."/>
            <person name="Grunwald N."/>
            <person name="Machado M."/>
            <person name="Johnson C.S."/>
            <person name="Walker B."/>
            <person name="Young S."/>
            <person name="Zeng Q."/>
            <person name="Gargeya S."/>
            <person name="Fitzgerald M."/>
            <person name="Haas B."/>
            <person name="Abouelleil A."/>
            <person name="Allen A.W."/>
            <person name="Alvarado L."/>
            <person name="Arachchi H.M."/>
            <person name="Berlin A.M."/>
            <person name="Chapman S.B."/>
            <person name="Gainer-Dewar J."/>
            <person name="Goldberg J."/>
            <person name="Griggs A."/>
            <person name="Gujja S."/>
            <person name="Hansen M."/>
            <person name="Howarth C."/>
            <person name="Imamovic A."/>
            <person name="Ireland A."/>
            <person name="Larimer J."/>
            <person name="McCowan C."/>
            <person name="Murphy C."/>
            <person name="Pearson M."/>
            <person name="Poon T.W."/>
            <person name="Priest M."/>
            <person name="Roberts A."/>
            <person name="Saif S."/>
            <person name="Shea T."/>
            <person name="Sisk P."/>
            <person name="Sykes S."/>
            <person name="Wortman J."/>
            <person name="Nusbaum C."/>
            <person name="Birren B."/>
        </authorList>
    </citation>
    <scope>NUCLEOTIDE SEQUENCE [LARGE SCALE GENOMIC DNA]</scope>
    <source>
        <strain evidence="1 2">P1976</strain>
    </source>
</reference>
<dbReference type="EMBL" id="ANJA01000351">
    <property type="protein sequence ID" value="ETO84169.1"/>
    <property type="molecule type" value="Genomic_DNA"/>
</dbReference>
<evidence type="ECO:0000313" key="1">
    <source>
        <dbReference type="EMBL" id="ETO84169.1"/>
    </source>
</evidence>
<evidence type="ECO:0008006" key="3">
    <source>
        <dbReference type="Google" id="ProtNLM"/>
    </source>
</evidence>
<protein>
    <recommendedName>
        <fullName evidence="3">RxLR effector protein</fullName>
    </recommendedName>
</protein>
<name>A0A081AZ58_PHYNI</name>
<proteinExistence type="predicted"/>
<organism evidence="1 2">
    <name type="scientific">Phytophthora nicotianae P1976</name>
    <dbReference type="NCBI Taxonomy" id="1317066"/>
    <lineage>
        <taxon>Eukaryota</taxon>
        <taxon>Sar</taxon>
        <taxon>Stramenopiles</taxon>
        <taxon>Oomycota</taxon>
        <taxon>Peronosporomycetes</taxon>
        <taxon>Peronosporales</taxon>
        <taxon>Peronosporaceae</taxon>
        <taxon>Phytophthora</taxon>
    </lineage>
</organism>
<comment type="caution">
    <text evidence="1">The sequence shown here is derived from an EMBL/GenBank/DDBJ whole genome shotgun (WGS) entry which is preliminary data.</text>
</comment>
<accession>A0A081AZ58</accession>